<keyword evidence="3" id="KW-1185">Reference proteome</keyword>
<evidence type="ECO:0000313" key="3">
    <source>
        <dbReference type="Proteomes" id="UP000294933"/>
    </source>
</evidence>
<feature type="transmembrane region" description="Helical" evidence="1">
    <location>
        <begin position="54"/>
        <end position="74"/>
    </location>
</feature>
<sequence length="215" mass="24129">MNETAKPMKMMPVFDLDYTPDQFLYKAELAYRGTAKYSAATFSEKRKSFIKGNIIAGLSVFLGGTTTVIPPSWLRENDIPVLAVGNDNNQRIETNETEPDAQLYQEMISTISGGDYMATGGQDASDIYAKSGILETEDTSGRNVHLGGRVPPPDSFLGNNASMKYVAVFMEKQADPEGRVVLQDTKTFEMPIRRQDVTQNIWMKLRFWNPFLCKF</sequence>
<gene>
    <name evidence="2" type="ORF">BD410DRAFT_809526</name>
</gene>
<evidence type="ECO:0000256" key="1">
    <source>
        <dbReference type="SAM" id="Phobius"/>
    </source>
</evidence>
<dbReference type="EMBL" id="ML170315">
    <property type="protein sequence ID" value="TDL14687.1"/>
    <property type="molecule type" value="Genomic_DNA"/>
</dbReference>
<proteinExistence type="predicted"/>
<keyword evidence="1" id="KW-0812">Transmembrane</keyword>
<dbReference type="Proteomes" id="UP000294933">
    <property type="component" value="Unassembled WGS sequence"/>
</dbReference>
<accession>A0A4Y7PH49</accession>
<keyword evidence="1" id="KW-0472">Membrane</keyword>
<evidence type="ECO:0000313" key="2">
    <source>
        <dbReference type="EMBL" id="TDL14687.1"/>
    </source>
</evidence>
<reference evidence="2 3" key="1">
    <citation type="submission" date="2018-06" db="EMBL/GenBank/DDBJ databases">
        <title>A transcriptomic atlas of mushroom development highlights an independent origin of complex multicellularity.</title>
        <authorList>
            <consortium name="DOE Joint Genome Institute"/>
            <person name="Krizsan K."/>
            <person name="Almasi E."/>
            <person name="Merenyi Z."/>
            <person name="Sahu N."/>
            <person name="Viragh M."/>
            <person name="Koszo T."/>
            <person name="Mondo S."/>
            <person name="Kiss B."/>
            <person name="Balint B."/>
            <person name="Kues U."/>
            <person name="Barry K."/>
            <person name="Hegedus J.C."/>
            <person name="Henrissat B."/>
            <person name="Johnson J."/>
            <person name="Lipzen A."/>
            <person name="Ohm R."/>
            <person name="Nagy I."/>
            <person name="Pangilinan J."/>
            <person name="Yan J."/>
            <person name="Xiong Y."/>
            <person name="Grigoriev I.V."/>
            <person name="Hibbett D.S."/>
            <person name="Nagy L.G."/>
        </authorList>
    </citation>
    <scope>NUCLEOTIDE SEQUENCE [LARGE SCALE GENOMIC DNA]</scope>
    <source>
        <strain evidence="2 3">SZMC22713</strain>
    </source>
</reference>
<dbReference type="AlphaFoldDB" id="A0A4Y7PH49"/>
<organism evidence="2 3">
    <name type="scientific">Rickenella mellea</name>
    <dbReference type="NCBI Taxonomy" id="50990"/>
    <lineage>
        <taxon>Eukaryota</taxon>
        <taxon>Fungi</taxon>
        <taxon>Dikarya</taxon>
        <taxon>Basidiomycota</taxon>
        <taxon>Agaricomycotina</taxon>
        <taxon>Agaricomycetes</taxon>
        <taxon>Hymenochaetales</taxon>
        <taxon>Rickenellaceae</taxon>
        <taxon>Rickenella</taxon>
    </lineage>
</organism>
<dbReference type="VEuPathDB" id="FungiDB:BD410DRAFT_809526"/>
<protein>
    <submittedName>
        <fullName evidence="2">Uncharacterized protein</fullName>
    </submittedName>
</protein>
<keyword evidence="1" id="KW-1133">Transmembrane helix</keyword>
<name>A0A4Y7PH49_9AGAM</name>